<keyword evidence="3" id="KW-1185">Reference proteome</keyword>
<dbReference type="InterPro" id="IPR039374">
    <property type="entry name" value="SIP_fam"/>
</dbReference>
<accession>A0A2M9BUK9</accession>
<sequence>MTSQNLALSDHADHASHTARTAHRDNALSYLLVADDTAFGELELAIAALPLCARGRVFVEVQSASDVGVLAVPPRMTVSWLVRDSRSGAPGTAESCHRGTAMERAATAWASEMLCGEVGDAHVWLAGEYRGVAAIHEFLTESLGLPAGVVTTREAYRLGVH</sequence>
<feature type="domain" description="SIP-like Rossmann fold" evidence="1">
    <location>
        <begin position="29"/>
        <end position="148"/>
    </location>
</feature>
<dbReference type="OrthoDB" id="5123323at2"/>
<dbReference type="Pfam" id="PF04954">
    <property type="entry name" value="SIP"/>
    <property type="match status" value="1"/>
</dbReference>
<dbReference type="Gene3D" id="3.40.50.80">
    <property type="entry name" value="Nucleotide-binding domain of ferredoxin-NADP reductase (FNR) module"/>
    <property type="match status" value="1"/>
</dbReference>
<evidence type="ECO:0000313" key="3">
    <source>
        <dbReference type="Proteomes" id="UP000230161"/>
    </source>
</evidence>
<dbReference type="EMBL" id="PGFB01000004">
    <property type="protein sequence ID" value="PJJ61627.1"/>
    <property type="molecule type" value="Genomic_DNA"/>
</dbReference>
<dbReference type="PANTHER" id="PTHR30157">
    <property type="entry name" value="FERRIC REDUCTASE, NADPH-DEPENDENT"/>
    <property type="match status" value="1"/>
</dbReference>
<evidence type="ECO:0000313" key="2">
    <source>
        <dbReference type="EMBL" id="PJJ61627.1"/>
    </source>
</evidence>
<organism evidence="2 3">
    <name type="scientific">Compostimonas suwonensis</name>
    <dbReference type="NCBI Taxonomy" id="1048394"/>
    <lineage>
        <taxon>Bacteria</taxon>
        <taxon>Bacillati</taxon>
        <taxon>Actinomycetota</taxon>
        <taxon>Actinomycetes</taxon>
        <taxon>Micrococcales</taxon>
        <taxon>Microbacteriaceae</taxon>
        <taxon>Compostimonas</taxon>
    </lineage>
</organism>
<dbReference type="AlphaFoldDB" id="A0A2M9BUK9"/>
<name>A0A2M9BUK9_9MICO</name>
<dbReference type="InterPro" id="IPR039261">
    <property type="entry name" value="FNR_nucleotide-bd"/>
</dbReference>
<proteinExistence type="predicted"/>
<dbReference type="PANTHER" id="PTHR30157:SF0">
    <property type="entry name" value="NADPH-DEPENDENT FERRIC-CHELATE REDUCTASE"/>
    <property type="match status" value="1"/>
</dbReference>
<dbReference type="InterPro" id="IPR007037">
    <property type="entry name" value="SIP_rossman_dom"/>
</dbReference>
<dbReference type="Proteomes" id="UP000230161">
    <property type="component" value="Unassembled WGS sequence"/>
</dbReference>
<gene>
    <name evidence="2" type="ORF">CLV54_2575</name>
</gene>
<dbReference type="RefSeq" id="WP_100345343.1">
    <property type="nucleotide sequence ID" value="NZ_PGFB01000004.1"/>
</dbReference>
<comment type="caution">
    <text evidence="2">The sequence shown here is derived from an EMBL/GenBank/DDBJ whole genome shotgun (WGS) entry which is preliminary data.</text>
</comment>
<protein>
    <submittedName>
        <fullName evidence="2">Siderophore-interacting protein</fullName>
    </submittedName>
</protein>
<reference evidence="2 3" key="1">
    <citation type="submission" date="2017-11" db="EMBL/GenBank/DDBJ databases">
        <title>Genomic Encyclopedia of Archaeal and Bacterial Type Strains, Phase II (KMG-II): From Individual Species to Whole Genera.</title>
        <authorList>
            <person name="Goeker M."/>
        </authorList>
    </citation>
    <scope>NUCLEOTIDE SEQUENCE [LARGE SCALE GENOMIC DNA]</scope>
    <source>
        <strain evidence="2 3">DSM 25625</strain>
    </source>
</reference>
<evidence type="ECO:0000259" key="1">
    <source>
        <dbReference type="Pfam" id="PF04954"/>
    </source>
</evidence>